<evidence type="ECO:0000256" key="2">
    <source>
        <dbReference type="ARBA" id="ARBA00022692"/>
    </source>
</evidence>
<feature type="transmembrane region" description="Helical" evidence="6">
    <location>
        <begin position="338"/>
        <end position="357"/>
    </location>
</feature>
<evidence type="ECO:0000256" key="4">
    <source>
        <dbReference type="ARBA" id="ARBA00023136"/>
    </source>
</evidence>
<dbReference type="Pfam" id="PF06664">
    <property type="entry name" value="WLS-like_TM"/>
    <property type="match status" value="1"/>
</dbReference>
<comment type="caution">
    <text evidence="8">The sequence shown here is derived from an EMBL/GenBank/DDBJ whole genome shotgun (WGS) entry which is preliminary data.</text>
</comment>
<protein>
    <submittedName>
        <fullName evidence="8">Transmembrane protein</fullName>
    </submittedName>
</protein>
<feature type="region of interest" description="Disordered" evidence="5">
    <location>
        <begin position="470"/>
        <end position="490"/>
    </location>
</feature>
<keyword evidence="4 6" id="KW-0472">Membrane</keyword>
<keyword evidence="3 6" id="KW-1133">Transmembrane helix</keyword>
<organism evidence="8 9">
    <name type="scientific">Anaeramoeba flamelloides</name>
    <dbReference type="NCBI Taxonomy" id="1746091"/>
    <lineage>
        <taxon>Eukaryota</taxon>
        <taxon>Metamonada</taxon>
        <taxon>Anaeramoebidae</taxon>
        <taxon>Anaeramoeba</taxon>
    </lineage>
</organism>
<dbReference type="GO" id="GO:0016020">
    <property type="term" value="C:membrane"/>
    <property type="evidence" value="ECO:0007669"/>
    <property type="project" value="UniProtKB-SubCell"/>
</dbReference>
<dbReference type="PANTHER" id="PTHR31918">
    <property type="entry name" value="TRANSMEMBRANE PROTEIN 181"/>
    <property type="match status" value="1"/>
</dbReference>
<dbReference type="EMBL" id="JANTQA010000076">
    <property type="protein sequence ID" value="KAJ3423694.1"/>
    <property type="molecule type" value="Genomic_DNA"/>
</dbReference>
<name>A0AAV7Y4V2_9EUKA</name>
<dbReference type="InterPro" id="IPR040416">
    <property type="entry name" value="TMEM181"/>
</dbReference>
<feature type="transmembrane region" description="Helical" evidence="6">
    <location>
        <begin position="216"/>
        <end position="232"/>
    </location>
</feature>
<evidence type="ECO:0000256" key="6">
    <source>
        <dbReference type="SAM" id="Phobius"/>
    </source>
</evidence>
<evidence type="ECO:0000313" key="8">
    <source>
        <dbReference type="EMBL" id="KAJ3423694.1"/>
    </source>
</evidence>
<feature type="transmembrane region" description="Helical" evidence="6">
    <location>
        <begin position="182"/>
        <end position="204"/>
    </location>
</feature>
<dbReference type="PANTHER" id="PTHR31918:SF1">
    <property type="entry name" value="TRANSMEMBRANE PROTEIN 181"/>
    <property type="match status" value="1"/>
</dbReference>
<dbReference type="GO" id="GO:0015643">
    <property type="term" value="F:toxic substance binding"/>
    <property type="evidence" value="ECO:0007669"/>
    <property type="project" value="InterPro"/>
</dbReference>
<accession>A0AAV7Y4V2</accession>
<evidence type="ECO:0000313" key="9">
    <source>
        <dbReference type="Proteomes" id="UP001146793"/>
    </source>
</evidence>
<feature type="transmembrane region" description="Helical" evidence="6">
    <location>
        <begin position="408"/>
        <end position="428"/>
    </location>
</feature>
<keyword evidence="2 6" id="KW-0812">Transmembrane</keyword>
<feature type="transmembrane region" description="Helical" evidence="6">
    <location>
        <begin position="252"/>
        <end position="273"/>
    </location>
</feature>
<comment type="subcellular location">
    <subcellularLocation>
        <location evidence="1">Membrane</location>
        <topology evidence="1">Multi-pass membrane protein</topology>
    </subcellularLocation>
</comment>
<reference evidence="8" key="1">
    <citation type="submission" date="2022-08" db="EMBL/GenBank/DDBJ databases">
        <title>Novel sulphate-reducing endosymbionts in the free-living metamonad Anaeramoeba.</title>
        <authorList>
            <person name="Jerlstrom-Hultqvist J."/>
            <person name="Cepicka I."/>
            <person name="Gallot-Lavallee L."/>
            <person name="Salas-Leiva D."/>
            <person name="Curtis B.A."/>
            <person name="Zahonova K."/>
            <person name="Pipaliya S."/>
            <person name="Dacks J."/>
            <person name="Roger A.J."/>
        </authorList>
    </citation>
    <scope>NUCLEOTIDE SEQUENCE</scope>
    <source>
        <strain evidence="8">Busselton2</strain>
    </source>
</reference>
<evidence type="ECO:0000256" key="5">
    <source>
        <dbReference type="SAM" id="MobiDB-lite"/>
    </source>
</evidence>
<evidence type="ECO:0000259" key="7">
    <source>
        <dbReference type="Pfam" id="PF06664"/>
    </source>
</evidence>
<feature type="transmembrane region" description="Helical" evidence="6">
    <location>
        <begin position="378"/>
        <end position="396"/>
    </location>
</feature>
<dbReference type="InterPro" id="IPR047843">
    <property type="entry name" value="WLS-like_TM"/>
</dbReference>
<evidence type="ECO:0000256" key="1">
    <source>
        <dbReference type="ARBA" id="ARBA00004141"/>
    </source>
</evidence>
<dbReference type="Proteomes" id="UP001146793">
    <property type="component" value="Unassembled WGS sequence"/>
</dbReference>
<feature type="domain" description="Wntless-like transmembrane" evidence="7">
    <location>
        <begin position="182"/>
        <end position="430"/>
    </location>
</feature>
<proteinExistence type="predicted"/>
<dbReference type="AlphaFoldDB" id="A0AAV7Y4V2"/>
<sequence length="490" mass="56796">MLIDNYSNTKRRGYCLIQCLTLVTVVLLLAFFAPNAEETINSDVTYEAHQLNDSQVLYELSVSNTNSLNRYMIIGIEATTNSMIGVEKEISVKGEIYGSSENKDTKEKSKEIQVIDKKLIIKCPFPKNSKTDRSCETTKLVQLTNLNYKKYFLSLTITENSAIEALKKIDFQYTVVSKSKSILTLCLRSCFAFGCLIFLFVWLLLSRRSIEKSRSIEQKWIPFLIILLFFYNNPMHSTIYYLDSSAWELVEIIFETFFLATVLLFLLSIFHSLRLTSLNYSSQSKHGEIKRGFLRFYLTKILFSILFFAFLTTEAIFGRLQSWGFTHEELFPWEKSNYPVIVISILIQLIALFWFLYLFYRSRIESVPHPVLNMKWRYLSNSIIILFVIVIIAITLEKSLKLTNSSFLEISFLIVSNLWIIAFSIPFIPTQGNRKILKENSVPVDSLRLSDNSKSDTVSSQYDNEFELSENQYGEDLNSQESFKENSSEF</sequence>
<feature type="transmembrane region" description="Helical" evidence="6">
    <location>
        <begin position="12"/>
        <end position="33"/>
    </location>
</feature>
<gene>
    <name evidence="8" type="ORF">M0812_30228</name>
</gene>
<feature type="transmembrane region" description="Helical" evidence="6">
    <location>
        <begin position="294"/>
        <end position="318"/>
    </location>
</feature>
<evidence type="ECO:0000256" key="3">
    <source>
        <dbReference type="ARBA" id="ARBA00022989"/>
    </source>
</evidence>
<feature type="compositionally biased region" description="Polar residues" evidence="5">
    <location>
        <begin position="470"/>
        <end position="481"/>
    </location>
</feature>